<feature type="transmembrane region" description="Helical" evidence="6">
    <location>
        <begin position="188"/>
        <end position="209"/>
    </location>
</feature>
<feature type="transmembrane region" description="Helical" evidence="6">
    <location>
        <begin position="288"/>
        <end position="307"/>
    </location>
</feature>
<dbReference type="GO" id="GO:0022857">
    <property type="term" value="F:transmembrane transporter activity"/>
    <property type="evidence" value="ECO:0007669"/>
    <property type="project" value="InterPro"/>
</dbReference>
<feature type="domain" description="Major facilitator superfamily (MFS) profile" evidence="7">
    <location>
        <begin position="62"/>
        <end position="509"/>
    </location>
</feature>
<sequence length="509" mass="55188">MSGNQSITPKKGNHDELPKEKTYVTVEEKDVTAEEDRSSETYTDSPDPSNPLTWSFRRRLSLAAIISLLVALPPISSTMLAPANTLLRTDFNITSSTKLQLVFSIYNLGYGIGPLVLAPLSEMYGRLLVIHSCTAAFLVFNTAAGFARSGLQLGAFRFLSACVGSTIMSVGSGVLGDSFAQHEFGLAGAVYGLMPLLGPVIGPVAGGFAVEYGSWRWMCWTLSLVGVVLQCVALVFLRETHRPTILRREKATPALKSGKDIPCDEQNTNEPWSCKAIRPLKLLATQPLIQFLGLYLAFLTGVCYIIEYTFPTLWTERYNQTTANGGLNYIAIGIGFVVGALTCSYLNDRVYKALTARNGGTGKPEFRIPVMLLGALLAPAGLFWYGWTAQAGAHWILPDIGIAIYAKGFVIGIVNTHMYVVDYYGSYAASAVAAVSFAQALFGFLLPLFGPALYTSLGYGWGNSIMGFIAICIGWPLPALLWKYGEVLQSNSPYSARRQPCSADKNAHV</sequence>
<evidence type="ECO:0000256" key="4">
    <source>
        <dbReference type="ARBA" id="ARBA00023136"/>
    </source>
</evidence>
<evidence type="ECO:0000256" key="6">
    <source>
        <dbReference type="SAM" id="Phobius"/>
    </source>
</evidence>
<keyword evidence="2 6" id="KW-0812">Transmembrane</keyword>
<feature type="transmembrane region" description="Helical" evidence="6">
    <location>
        <begin position="101"/>
        <end position="120"/>
    </location>
</feature>
<feature type="region of interest" description="Disordered" evidence="5">
    <location>
        <begin position="1"/>
        <end position="49"/>
    </location>
</feature>
<dbReference type="AlphaFoldDB" id="A0A6A6AU24"/>
<dbReference type="InterPro" id="IPR036259">
    <property type="entry name" value="MFS_trans_sf"/>
</dbReference>
<feature type="compositionally biased region" description="Polar residues" evidence="5">
    <location>
        <begin position="40"/>
        <end position="49"/>
    </location>
</feature>
<dbReference type="GO" id="GO:0016020">
    <property type="term" value="C:membrane"/>
    <property type="evidence" value="ECO:0007669"/>
    <property type="project" value="UniProtKB-SubCell"/>
</dbReference>
<feature type="transmembrane region" description="Helical" evidence="6">
    <location>
        <begin position="461"/>
        <end position="482"/>
    </location>
</feature>
<dbReference type="PROSITE" id="PS50850">
    <property type="entry name" value="MFS"/>
    <property type="match status" value="1"/>
</dbReference>
<dbReference type="Proteomes" id="UP000799771">
    <property type="component" value="Unassembled WGS sequence"/>
</dbReference>
<dbReference type="Pfam" id="PF07690">
    <property type="entry name" value="MFS_1"/>
    <property type="match status" value="1"/>
</dbReference>
<dbReference type="GeneID" id="54409792"/>
<evidence type="ECO:0000259" key="7">
    <source>
        <dbReference type="PROSITE" id="PS50850"/>
    </source>
</evidence>
<evidence type="ECO:0000256" key="1">
    <source>
        <dbReference type="ARBA" id="ARBA00004141"/>
    </source>
</evidence>
<dbReference type="RefSeq" id="XP_033529075.1">
    <property type="nucleotide sequence ID" value="XM_033669360.1"/>
</dbReference>
<proteinExistence type="predicted"/>
<feature type="compositionally biased region" description="Basic and acidic residues" evidence="5">
    <location>
        <begin position="12"/>
        <end position="39"/>
    </location>
</feature>
<dbReference type="PANTHER" id="PTHR23502:SF60">
    <property type="entry name" value="MAJOR FACILITATOR SUPERFAMILY (MFS) PROFILE DOMAIN-CONTAINING PROTEIN-RELATED"/>
    <property type="match status" value="1"/>
</dbReference>
<evidence type="ECO:0000256" key="2">
    <source>
        <dbReference type="ARBA" id="ARBA00022692"/>
    </source>
</evidence>
<evidence type="ECO:0000256" key="3">
    <source>
        <dbReference type="ARBA" id="ARBA00022989"/>
    </source>
</evidence>
<feature type="transmembrane region" description="Helical" evidence="6">
    <location>
        <begin position="127"/>
        <end position="147"/>
    </location>
</feature>
<feature type="transmembrane region" description="Helical" evidence="6">
    <location>
        <begin position="393"/>
        <end position="414"/>
    </location>
</feature>
<dbReference type="Gene3D" id="1.20.1250.20">
    <property type="entry name" value="MFS general substrate transporter like domains"/>
    <property type="match status" value="1"/>
</dbReference>
<feature type="transmembrane region" description="Helical" evidence="6">
    <location>
        <begin position="426"/>
        <end position="449"/>
    </location>
</feature>
<dbReference type="InterPro" id="IPR011701">
    <property type="entry name" value="MFS"/>
</dbReference>
<keyword evidence="4 6" id="KW-0472">Membrane</keyword>
<evidence type="ECO:0000313" key="9">
    <source>
        <dbReference type="Proteomes" id="UP000799771"/>
    </source>
</evidence>
<feature type="transmembrane region" description="Helical" evidence="6">
    <location>
        <begin position="327"/>
        <end position="347"/>
    </location>
</feature>
<dbReference type="OrthoDB" id="6770063at2759"/>
<accession>A0A6A6AU24</accession>
<name>A0A6A6AU24_9PLEO</name>
<feature type="transmembrane region" description="Helical" evidence="6">
    <location>
        <begin position="368"/>
        <end position="387"/>
    </location>
</feature>
<dbReference type="PANTHER" id="PTHR23502">
    <property type="entry name" value="MAJOR FACILITATOR SUPERFAMILY"/>
    <property type="match status" value="1"/>
</dbReference>
<feature type="transmembrane region" description="Helical" evidence="6">
    <location>
        <begin position="60"/>
        <end position="81"/>
    </location>
</feature>
<keyword evidence="3 6" id="KW-1133">Transmembrane helix</keyword>
<dbReference type="SUPFAM" id="SSF103473">
    <property type="entry name" value="MFS general substrate transporter"/>
    <property type="match status" value="1"/>
</dbReference>
<dbReference type="InterPro" id="IPR020846">
    <property type="entry name" value="MFS_dom"/>
</dbReference>
<gene>
    <name evidence="8" type="ORF">P153DRAFT_372037</name>
</gene>
<evidence type="ECO:0000313" key="8">
    <source>
        <dbReference type="EMBL" id="KAF2134688.1"/>
    </source>
</evidence>
<feature type="transmembrane region" description="Helical" evidence="6">
    <location>
        <begin position="153"/>
        <end position="176"/>
    </location>
</feature>
<evidence type="ECO:0000256" key="5">
    <source>
        <dbReference type="SAM" id="MobiDB-lite"/>
    </source>
</evidence>
<feature type="transmembrane region" description="Helical" evidence="6">
    <location>
        <begin position="215"/>
        <end position="237"/>
    </location>
</feature>
<dbReference type="EMBL" id="ML977497">
    <property type="protein sequence ID" value="KAF2134688.1"/>
    <property type="molecule type" value="Genomic_DNA"/>
</dbReference>
<reference evidence="8" key="1">
    <citation type="journal article" date="2020" name="Stud. Mycol.">
        <title>101 Dothideomycetes genomes: a test case for predicting lifestyles and emergence of pathogens.</title>
        <authorList>
            <person name="Haridas S."/>
            <person name="Albert R."/>
            <person name="Binder M."/>
            <person name="Bloem J."/>
            <person name="Labutti K."/>
            <person name="Salamov A."/>
            <person name="Andreopoulos B."/>
            <person name="Baker S."/>
            <person name="Barry K."/>
            <person name="Bills G."/>
            <person name="Bluhm B."/>
            <person name="Cannon C."/>
            <person name="Castanera R."/>
            <person name="Culley D."/>
            <person name="Daum C."/>
            <person name="Ezra D."/>
            <person name="Gonzalez J."/>
            <person name="Henrissat B."/>
            <person name="Kuo A."/>
            <person name="Liang C."/>
            <person name="Lipzen A."/>
            <person name="Lutzoni F."/>
            <person name="Magnuson J."/>
            <person name="Mondo S."/>
            <person name="Nolan M."/>
            <person name="Ohm R."/>
            <person name="Pangilinan J."/>
            <person name="Park H.-J."/>
            <person name="Ramirez L."/>
            <person name="Alfaro M."/>
            <person name="Sun H."/>
            <person name="Tritt A."/>
            <person name="Yoshinaga Y."/>
            <person name="Zwiers L.-H."/>
            <person name="Turgeon B."/>
            <person name="Goodwin S."/>
            <person name="Spatafora J."/>
            <person name="Crous P."/>
            <person name="Grigoriev I."/>
        </authorList>
    </citation>
    <scope>NUCLEOTIDE SEQUENCE</scope>
    <source>
        <strain evidence="8">CBS 119687</strain>
    </source>
</reference>
<organism evidence="8 9">
    <name type="scientific">Dothidotthia symphoricarpi CBS 119687</name>
    <dbReference type="NCBI Taxonomy" id="1392245"/>
    <lineage>
        <taxon>Eukaryota</taxon>
        <taxon>Fungi</taxon>
        <taxon>Dikarya</taxon>
        <taxon>Ascomycota</taxon>
        <taxon>Pezizomycotina</taxon>
        <taxon>Dothideomycetes</taxon>
        <taxon>Pleosporomycetidae</taxon>
        <taxon>Pleosporales</taxon>
        <taxon>Dothidotthiaceae</taxon>
        <taxon>Dothidotthia</taxon>
    </lineage>
</organism>
<comment type="subcellular location">
    <subcellularLocation>
        <location evidence="1">Membrane</location>
        <topology evidence="1">Multi-pass membrane protein</topology>
    </subcellularLocation>
</comment>
<protein>
    <submittedName>
        <fullName evidence="8">Polyamine transporter 3</fullName>
    </submittedName>
</protein>
<keyword evidence="9" id="KW-1185">Reference proteome</keyword>